<reference evidence="1 2" key="2">
    <citation type="submission" date="2016-03" db="EMBL/GenBank/DDBJ databases">
        <title>New uncultured bacterium of the family Gallionellaceae from acid mine drainage: description and reconstruction of genome based on metagenomic analysis of microbial community.</title>
        <authorList>
            <person name="Kadnikov V."/>
            <person name="Ivasenko D."/>
            <person name="Beletsky A."/>
            <person name="Mardanov A."/>
            <person name="Danilova E."/>
            <person name="Pimenov N."/>
            <person name="Karnachuk O."/>
            <person name="Ravin N."/>
        </authorList>
    </citation>
    <scope>NUCLEOTIDE SEQUENCE [LARGE SCALE GENOMIC DNA]</scope>
    <source>
        <strain evidence="1">ShG14-8</strain>
    </source>
</reference>
<dbReference type="Proteomes" id="UP000070578">
    <property type="component" value="Unassembled WGS sequence"/>
</dbReference>
<name>A0A139BXP9_9PROT</name>
<evidence type="ECO:0000313" key="2">
    <source>
        <dbReference type="Proteomes" id="UP000070578"/>
    </source>
</evidence>
<protein>
    <submittedName>
        <fullName evidence="1">Uncharacterized protein</fullName>
    </submittedName>
</protein>
<reference evidence="1 2" key="1">
    <citation type="submission" date="2016-02" db="EMBL/GenBank/DDBJ databases">
        <authorList>
            <person name="Wen L."/>
            <person name="He K."/>
            <person name="Yang H."/>
        </authorList>
    </citation>
    <scope>NUCLEOTIDE SEQUENCE [LARGE SCALE GENOMIC DNA]</scope>
    <source>
        <strain evidence="1">ShG14-8</strain>
    </source>
</reference>
<comment type="caution">
    <text evidence="1">The sequence shown here is derived from an EMBL/GenBank/DDBJ whole genome shotgun (WGS) entry which is preliminary data.</text>
</comment>
<dbReference type="EMBL" id="LSLI01000002">
    <property type="protein sequence ID" value="KXS33750.1"/>
    <property type="molecule type" value="Genomic_DNA"/>
</dbReference>
<accession>A0A139BXP9</accession>
<sequence length="39" mass="4044">MNNLLQTLNNGLMSGGVRQLESGELIGVRGLATATGNRS</sequence>
<evidence type="ECO:0000313" key="1">
    <source>
        <dbReference type="EMBL" id="KXS33750.1"/>
    </source>
</evidence>
<proteinExistence type="predicted"/>
<organism evidence="1 2">
    <name type="scientific">Candidatus Gallionella acididurans</name>
    <dbReference type="NCBI Taxonomy" id="1796491"/>
    <lineage>
        <taxon>Bacteria</taxon>
        <taxon>Pseudomonadati</taxon>
        <taxon>Pseudomonadota</taxon>
        <taxon>Betaproteobacteria</taxon>
        <taxon>Nitrosomonadales</taxon>
        <taxon>Gallionellaceae</taxon>
        <taxon>Gallionella</taxon>
    </lineage>
</organism>
<dbReference type="AlphaFoldDB" id="A0A139BXP9"/>
<gene>
    <name evidence="1" type="ORF">AWT59_0140</name>
</gene>